<evidence type="ECO:0000259" key="8">
    <source>
        <dbReference type="Pfam" id="PF08292"/>
    </source>
</evidence>
<sequence>MFYLSELEHSLRVPPHLLNLPLEDAIKSVLQNLLLDKVLADLGLCVSVYDIKSVEGGFVLPGDGAATYKVVFRIVVFRPFVGEVIAAKFKESDANGLRLTLGFFEDIYVPAPLIPIPNRCEPDPYNRKQMRWVWEFDGQDYIIDDSCQIKFRVQSISYPSVPTERAEDAKPFAPMVVTGNIDDDGLGLVSWWESFAQIDEEEEEE</sequence>
<dbReference type="GeneID" id="104739244"/>
<comment type="subcellular location">
    <subcellularLocation>
        <location evidence="1 6">Nucleus</location>
    </subcellularLocation>
</comment>
<dbReference type="Pfam" id="PF08292">
    <property type="entry name" value="RNA_pol_Rbc25"/>
    <property type="match status" value="1"/>
</dbReference>
<comment type="similarity">
    <text evidence="2">Belongs to the eukaryotic RPB7/RPC8 RNA polymerase subunit family.</text>
</comment>
<keyword evidence="4 6" id="KW-0804">Transcription</keyword>
<feature type="domain" description="RNA polymerase III subunit Rpc25" evidence="8">
    <location>
        <begin position="83"/>
        <end position="192"/>
    </location>
</feature>
<organism evidence="9 10">
    <name type="scientific">Camelina sativa</name>
    <name type="common">False flax</name>
    <name type="synonym">Myagrum sativum</name>
    <dbReference type="NCBI Taxonomy" id="90675"/>
    <lineage>
        <taxon>Eukaryota</taxon>
        <taxon>Viridiplantae</taxon>
        <taxon>Streptophyta</taxon>
        <taxon>Embryophyta</taxon>
        <taxon>Tracheophyta</taxon>
        <taxon>Spermatophyta</taxon>
        <taxon>Magnoliopsida</taxon>
        <taxon>eudicotyledons</taxon>
        <taxon>Gunneridae</taxon>
        <taxon>Pentapetalae</taxon>
        <taxon>rosids</taxon>
        <taxon>malvids</taxon>
        <taxon>Brassicales</taxon>
        <taxon>Brassicaceae</taxon>
        <taxon>Camelineae</taxon>
        <taxon>Camelina</taxon>
    </lineage>
</organism>
<dbReference type="CDD" id="cd04330">
    <property type="entry name" value="RNAP_III_Rpc25_N"/>
    <property type="match status" value="1"/>
</dbReference>
<dbReference type="SUPFAM" id="SSF88798">
    <property type="entry name" value="N-terminal, heterodimerisation domain of RBP7 (RpoE)"/>
    <property type="match status" value="1"/>
</dbReference>
<keyword evidence="3 6" id="KW-0240">DNA-directed RNA polymerase</keyword>
<dbReference type="PANTHER" id="PTHR12709">
    <property type="entry name" value="DNA-DIRECTED RNA POLYMERASE II, III"/>
    <property type="match status" value="1"/>
</dbReference>
<dbReference type="InterPro" id="IPR012340">
    <property type="entry name" value="NA-bd_OB-fold"/>
</dbReference>
<evidence type="ECO:0000313" key="10">
    <source>
        <dbReference type="RefSeq" id="XP_010457832.1"/>
    </source>
</evidence>
<dbReference type="Gene3D" id="2.40.50.140">
    <property type="entry name" value="Nucleic acid-binding proteins"/>
    <property type="match status" value="1"/>
</dbReference>
<dbReference type="InterPro" id="IPR013238">
    <property type="entry name" value="RNA_pol_III_Rbc25"/>
</dbReference>
<dbReference type="Proteomes" id="UP000694864">
    <property type="component" value="Chromosome 14"/>
</dbReference>
<feature type="domain" description="RNA polymerase Rpb7-like N-terminal" evidence="7">
    <location>
        <begin position="8"/>
        <end position="64"/>
    </location>
</feature>
<evidence type="ECO:0000256" key="1">
    <source>
        <dbReference type="ARBA" id="ARBA00004123"/>
    </source>
</evidence>
<keyword evidence="5 6" id="KW-0539">Nucleus</keyword>
<dbReference type="InterPro" id="IPR005576">
    <property type="entry name" value="Rpb7-like_N"/>
</dbReference>
<evidence type="ECO:0000256" key="5">
    <source>
        <dbReference type="ARBA" id="ARBA00023242"/>
    </source>
</evidence>
<gene>
    <name evidence="10" type="primary">LOC104739244</name>
</gene>
<evidence type="ECO:0000256" key="2">
    <source>
        <dbReference type="ARBA" id="ARBA00009307"/>
    </source>
</evidence>
<evidence type="ECO:0000256" key="4">
    <source>
        <dbReference type="ARBA" id="ARBA00023163"/>
    </source>
</evidence>
<comment type="function">
    <text evidence="6">DNA-dependent RNA polymerase which catalyzes the transcription of DNA into RNA using the four ribonucleoside triphosphates as substrates.</text>
</comment>
<reference evidence="10" key="2">
    <citation type="submission" date="2025-08" db="UniProtKB">
        <authorList>
            <consortium name="RefSeq"/>
        </authorList>
    </citation>
    <scope>IDENTIFICATION</scope>
    <source>
        <tissue evidence="10">Leaf</tissue>
    </source>
</reference>
<reference evidence="9" key="1">
    <citation type="journal article" date="2014" name="Nat. Commun.">
        <title>The emerging biofuel crop Camelina sativa retains a highly undifferentiated hexaploid genome structure.</title>
        <authorList>
            <person name="Kagale S."/>
            <person name="Koh C."/>
            <person name="Nixon J."/>
            <person name="Bollina V."/>
            <person name="Clarke W.E."/>
            <person name="Tuteja R."/>
            <person name="Spillane C."/>
            <person name="Robinson S.J."/>
            <person name="Links M.G."/>
            <person name="Clarke C."/>
            <person name="Higgins E.E."/>
            <person name="Huebert T."/>
            <person name="Sharpe A.G."/>
            <person name="Parkin I.A."/>
        </authorList>
    </citation>
    <scope>NUCLEOTIDE SEQUENCE [LARGE SCALE GENOMIC DNA]</scope>
    <source>
        <strain evidence="9">cv. DH55</strain>
    </source>
</reference>
<dbReference type="InterPro" id="IPR036898">
    <property type="entry name" value="RNA_pol_Rpb7-like_N_sf"/>
</dbReference>
<evidence type="ECO:0000259" key="7">
    <source>
        <dbReference type="Pfam" id="PF03876"/>
    </source>
</evidence>
<proteinExistence type="inferred from homology"/>
<evidence type="ECO:0000256" key="6">
    <source>
        <dbReference type="RuleBase" id="RU369086"/>
    </source>
</evidence>
<accession>A0ABM0VL27</accession>
<dbReference type="PANTHER" id="PTHR12709:SF1">
    <property type="entry name" value="DNA-DIRECTED RNA POLYMERASE III SUBUNIT RPC8"/>
    <property type="match status" value="1"/>
</dbReference>
<keyword evidence="9" id="KW-1185">Reference proteome</keyword>
<dbReference type="InterPro" id="IPR045113">
    <property type="entry name" value="Rpb7-like"/>
</dbReference>
<name>A0ABM0VL27_CAMSA</name>
<protein>
    <recommendedName>
        <fullName evidence="6">DNA-directed RNA polymerase subunit</fullName>
    </recommendedName>
</protein>
<dbReference type="Gene3D" id="3.30.1490.120">
    <property type="entry name" value="RNA polymerase Rpb7-like, N-terminal domain"/>
    <property type="match status" value="1"/>
</dbReference>
<evidence type="ECO:0000313" key="9">
    <source>
        <dbReference type="Proteomes" id="UP000694864"/>
    </source>
</evidence>
<dbReference type="GO" id="GO:0000428">
    <property type="term" value="C:DNA-directed RNA polymerase complex"/>
    <property type="evidence" value="ECO:0007669"/>
    <property type="project" value="UniProtKB-KW"/>
</dbReference>
<dbReference type="Pfam" id="PF03876">
    <property type="entry name" value="SHS2_Rpb7-N"/>
    <property type="match status" value="1"/>
</dbReference>
<dbReference type="SUPFAM" id="SSF50249">
    <property type="entry name" value="Nucleic acid-binding proteins"/>
    <property type="match status" value="1"/>
</dbReference>
<evidence type="ECO:0000256" key="3">
    <source>
        <dbReference type="ARBA" id="ARBA00022478"/>
    </source>
</evidence>
<dbReference type="RefSeq" id="XP_010457832.1">
    <property type="nucleotide sequence ID" value="XM_010459530.2"/>
</dbReference>